<sequence length="259" mass="28896">MRSEPTGLFPPRPFLLKTPPKSKPKWRSYSYQEILEGLQESHPEDTPIITEVITEVITETFDPPSPVLLPPTTITISDSTPALDIVPSTRESTPIIPPSKASSSFDCDLLGVPYSFPSGITVTEKIISRREEPTASLLLNNCMMKGGMEGIMGYSIPSELHDAFSHFQLMATECAHGLFSKWKESKESRVNSKIEKTSLEKRLSEVLREMDEARAQAKERRMKIGPKPKTLRGSTRTFKPFVIGSSNPNMISLVSMRLT</sequence>
<keyword evidence="1" id="KW-0175">Coiled coil</keyword>
<proteinExistence type="predicted"/>
<dbReference type="Proteomes" id="UP001454036">
    <property type="component" value="Unassembled WGS sequence"/>
</dbReference>
<feature type="coiled-coil region" evidence="1">
    <location>
        <begin position="196"/>
        <end position="223"/>
    </location>
</feature>
<name>A0AAV3QHR8_LITER</name>
<dbReference type="EMBL" id="BAABME010004391">
    <property type="protein sequence ID" value="GAA0162200.1"/>
    <property type="molecule type" value="Genomic_DNA"/>
</dbReference>
<organism evidence="3 4">
    <name type="scientific">Lithospermum erythrorhizon</name>
    <name type="common">Purple gromwell</name>
    <name type="synonym">Lithospermum officinale var. erythrorhizon</name>
    <dbReference type="NCBI Taxonomy" id="34254"/>
    <lineage>
        <taxon>Eukaryota</taxon>
        <taxon>Viridiplantae</taxon>
        <taxon>Streptophyta</taxon>
        <taxon>Embryophyta</taxon>
        <taxon>Tracheophyta</taxon>
        <taxon>Spermatophyta</taxon>
        <taxon>Magnoliopsida</taxon>
        <taxon>eudicotyledons</taxon>
        <taxon>Gunneridae</taxon>
        <taxon>Pentapetalae</taxon>
        <taxon>asterids</taxon>
        <taxon>lamiids</taxon>
        <taxon>Boraginales</taxon>
        <taxon>Boraginaceae</taxon>
        <taxon>Boraginoideae</taxon>
        <taxon>Lithospermeae</taxon>
        <taxon>Lithospermum</taxon>
    </lineage>
</organism>
<dbReference type="AlphaFoldDB" id="A0AAV3QHR8"/>
<evidence type="ECO:0000256" key="1">
    <source>
        <dbReference type="SAM" id="Coils"/>
    </source>
</evidence>
<keyword evidence="4" id="KW-1185">Reference proteome</keyword>
<evidence type="ECO:0000256" key="2">
    <source>
        <dbReference type="SAM" id="MobiDB-lite"/>
    </source>
</evidence>
<feature type="region of interest" description="Disordered" evidence="2">
    <location>
        <begin position="1"/>
        <end position="25"/>
    </location>
</feature>
<comment type="caution">
    <text evidence="3">The sequence shown here is derived from an EMBL/GenBank/DDBJ whole genome shotgun (WGS) entry which is preliminary data.</text>
</comment>
<protein>
    <submittedName>
        <fullName evidence="3">Uncharacterized protein</fullName>
    </submittedName>
</protein>
<accession>A0AAV3QHR8</accession>
<reference evidence="3 4" key="1">
    <citation type="submission" date="2024-01" db="EMBL/GenBank/DDBJ databases">
        <title>The complete chloroplast genome sequence of Lithospermum erythrorhizon: insights into the phylogenetic relationship among Boraginaceae species and the maternal lineages of purple gromwells.</title>
        <authorList>
            <person name="Okada T."/>
            <person name="Watanabe K."/>
        </authorList>
    </citation>
    <scope>NUCLEOTIDE SEQUENCE [LARGE SCALE GENOMIC DNA]</scope>
</reference>
<evidence type="ECO:0000313" key="3">
    <source>
        <dbReference type="EMBL" id="GAA0162200.1"/>
    </source>
</evidence>
<gene>
    <name evidence="3" type="ORF">LIER_18342</name>
</gene>
<evidence type="ECO:0000313" key="4">
    <source>
        <dbReference type="Proteomes" id="UP001454036"/>
    </source>
</evidence>